<keyword evidence="3" id="KW-1185">Reference proteome</keyword>
<dbReference type="EMBL" id="JBJXBP010000005">
    <property type="protein sequence ID" value="KAL3830030.1"/>
    <property type="molecule type" value="Genomic_DNA"/>
</dbReference>
<reference evidence="2 3" key="1">
    <citation type="submission" date="2024-12" db="EMBL/GenBank/DDBJ databases">
        <title>The unique morphological basis and parallel evolutionary history of personate flowers in Penstemon.</title>
        <authorList>
            <person name="Depatie T.H."/>
            <person name="Wessinger C.A."/>
        </authorList>
    </citation>
    <scope>NUCLEOTIDE SEQUENCE [LARGE SCALE GENOMIC DNA]</scope>
    <source>
        <strain evidence="2">WTNN_2</strain>
        <tissue evidence="2">Leaf</tissue>
    </source>
</reference>
<dbReference type="PANTHER" id="PTHR44259">
    <property type="entry name" value="OS07G0183000 PROTEIN-RELATED"/>
    <property type="match status" value="1"/>
</dbReference>
<protein>
    <recommendedName>
        <fullName evidence="1">F-box domain-containing protein</fullName>
    </recommendedName>
</protein>
<dbReference type="InterPro" id="IPR001810">
    <property type="entry name" value="F-box_dom"/>
</dbReference>
<dbReference type="Pfam" id="PF12937">
    <property type="entry name" value="F-box-like"/>
    <property type="match status" value="1"/>
</dbReference>
<dbReference type="PANTHER" id="PTHR44259:SF93">
    <property type="entry name" value="PROTEIN, PUTATIVE (DUF295)-RELATED"/>
    <property type="match status" value="1"/>
</dbReference>
<dbReference type="InterPro" id="IPR050942">
    <property type="entry name" value="F-box_BR-signaling"/>
</dbReference>
<dbReference type="InterPro" id="IPR005174">
    <property type="entry name" value="KIB1-4_b-propeller"/>
</dbReference>
<dbReference type="Gene3D" id="1.20.1280.50">
    <property type="match status" value="1"/>
</dbReference>
<gene>
    <name evidence="2" type="ORF">ACJIZ3_018832</name>
</gene>
<dbReference type="AlphaFoldDB" id="A0ABD3SZI9"/>
<evidence type="ECO:0000313" key="2">
    <source>
        <dbReference type="EMBL" id="KAL3830030.1"/>
    </source>
</evidence>
<organism evidence="2 3">
    <name type="scientific">Penstemon smallii</name>
    <dbReference type="NCBI Taxonomy" id="265156"/>
    <lineage>
        <taxon>Eukaryota</taxon>
        <taxon>Viridiplantae</taxon>
        <taxon>Streptophyta</taxon>
        <taxon>Embryophyta</taxon>
        <taxon>Tracheophyta</taxon>
        <taxon>Spermatophyta</taxon>
        <taxon>Magnoliopsida</taxon>
        <taxon>eudicotyledons</taxon>
        <taxon>Gunneridae</taxon>
        <taxon>Pentapetalae</taxon>
        <taxon>asterids</taxon>
        <taxon>lamiids</taxon>
        <taxon>Lamiales</taxon>
        <taxon>Plantaginaceae</taxon>
        <taxon>Cheloneae</taxon>
        <taxon>Penstemon</taxon>
    </lineage>
</organism>
<dbReference type="InterPro" id="IPR036047">
    <property type="entry name" value="F-box-like_dom_sf"/>
</dbReference>
<dbReference type="SMART" id="SM00256">
    <property type="entry name" value="FBOX"/>
    <property type="match status" value="1"/>
</dbReference>
<proteinExistence type="predicted"/>
<accession>A0ABD3SZI9</accession>
<name>A0ABD3SZI9_9LAMI</name>
<sequence length="409" mass="47177">MVIKKAKKKYSSPDWTSLPTDLVHLILEKLILLEDYIRFSAVCKRWFSVGQDQKLHRLKTNIFNQPPMLVIPQGRTSPVTRSLYNVMERKTYVGSRFEYDNFFVGSSFGWLATVSENLAIDLINPFSGKTIELPPISKVVPDPNPNVFLHNAHDLIMQSYSLNPEIWRRSRVVKVILSDNPCLNPDNYIVAAIVYGFYTMAFIRPGKDDSWTYLNQEILFLDDILFYKGKLYAVDYKDRLIKINDLDKDSSAPNVEILIPKCDYEFIKGSCLAESVDGELLHVKRIHWDKLCEGRIYTKQFQVFKLGKVKDGGKEERVGWVEIESLGSQALFLGMNHSVSILVNDDLSPYIQQNSIYYMDCNLDRGEYRFDDVGIYNLKDQSVGPYHNPLYDGIDKHFLPSIWISPTLQ</sequence>
<evidence type="ECO:0000259" key="1">
    <source>
        <dbReference type="SMART" id="SM00256"/>
    </source>
</evidence>
<dbReference type="Pfam" id="PF03478">
    <property type="entry name" value="Beta-prop_KIB1-4"/>
    <property type="match status" value="1"/>
</dbReference>
<comment type="caution">
    <text evidence="2">The sequence shown here is derived from an EMBL/GenBank/DDBJ whole genome shotgun (WGS) entry which is preliminary data.</text>
</comment>
<feature type="domain" description="F-box" evidence="1">
    <location>
        <begin position="18"/>
        <end position="59"/>
    </location>
</feature>
<evidence type="ECO:0000313" key="3">
    <source>
        <dbReference type="Proteomes" id="UP001634393"/>
    </source>
</evidence>
<dbReference type="SUPFAM" id="SSF81383">
    <property type="entry name" value="F-box domain"/>
    <property type="match status" value="1"/>
</dbReference>
<dbReference type="Proteomes" id="UP001634393">
    <property type="component" value="Unassembled WGS sequence"/>
</dbReference>